<proteinExistence type="predicted"/>
<protein>
    <submittedName>
        <fullName evidence="2">Protein-lysine N-methyltransferase mettl10</fullName>
    </submittedName>
</protein>
<feature type="region of interest" description="Disordered" evidence="1">
    <location>
        <begin position="1"/>
        <end position="20"/>
    </location>
</feature>
<dbReference type="PANTHER" id="PTHR12843:SF5">
    <property type="entry name" value="EEF1A LYSINE METHYLTRANSFERASE 2"/>
    <property type="match status" value="1"/>
</dbReference>
<evidence type="ECO:0000313" key="2">
    <source>
        <dbReference type="EMBL" id="OMH81568.1"/>
    </source>
</evidence>
<dbReference type="OrthoDB" id="10069295at2759"/>
<feature type="compositionally biased region" description="Polar residues" evidence="1">
    <location>
        <begin position="1"/>
        <end position="11"/>
    </location>
</feature>
<keyword evidence="2" id="KW-0808">Transferase</keyword>
<dbReference type="Gene3D" id="3.40.50.150">
    <property type="entry name" value="Vaccinia Virus protein VP39"/>
    <property type="match status" value="1"/>
</dbReference>
<dbReference type="EMBL" id="LSSK01000866">
    <property type="protein sequence ID" value="OMH81568.1"/>
    <property type="molecule type" value="Genomic_DNA"/>
</dbReference>
<evidence type="ECO:0000313" key="3">
    <source>
        <dbReference type="Proteomes" id="UP000188320"/>
    </source>
</evidence>
<organism evidence="2 3">
    <name type="scientific">Zancudomyces culisetae</name>
    <name type="common">Gut fungus</name>
    <name type="synonym">Smittium culisetae</name>
    <dbReference type="NCBI Taxonomy" id="1213189"/>
    <lineage>
        <taxon>Eukaryota</taxon>
        <taxon>Fungi</taxon>
        <taxon>Fungi incertae sedis</taxon>
        <taxon>Zoopagomycota</taxon>
        <taxon>Kickxellomycotina</taxon>
        <taxon>Harpellomycetes</taxon>
        <taxon>Harpellales</taxon>
        <taxon>Legeriomycetaceae</taxon>
        <taxon>Zancudomyces</taxon>
    </lineage>
</organism>
<keyword evidence="3" id="KW-1185">Reference proteome</keyword>
<dbReference type="GO" id="GO:0016279">
    <property type="term" value="F:protein-lysine N-methyltransferase activity"/>
    <property type="evidence" value="ECO:0007669"/>
    <property type="project" value="TreeGrafter"/>
</dbReference>
<evidence type="ECO:0000256" key="1">
    <source>
        <dbReference type="SAM" id="MobiDB-lite"/>
    </source>
</evidence>
<dbReference type="PANTHER" id="PTHR12843">
    <property type="entry name" value="PROTEIN-LYSINE N-METHYLTRANSFERASE METTL10"/>
    <property type="match status" value="1"/>
</dbReference>
<comment type="caution">
    <text evidence="2">The sequence shown here is derived from an EMBL/GenBank/DDBJ whole genome shotgun (WGS) entry which is preliminary data.</text>
</comment>
<dbReference type="AlphaFoldDB" id="A0A1R1PKR0"/>
<dbReference type="GO" id="GO:0032259">
    <property type="term" value="P:methylation"/>
    <property type="evidence" value="ECO:0007669"/>
    <property type="project" value="UniProtKB-KW"/>
</dbReference>
<keyword evidence="2" id="KW-0489">Methyltransferase</keyword>
<dbReference type="InterPro" id="IPR029063">
    <property type="entry name" value="SAM-dependent_MTases_sf"/>
</dbReference>
<name>A0A1R1PKR0_ZANCU</name>
<dbReference type="GO" id="GO:0005737">
    <property type="term" value="C:cytoplasm"/>
    <property type="evidence" value="ECO:0007669"/>
    <property type="project" value="TreeGrafter"/>
</dbReference>
<gene>
    <name evidence="2" type="ORF">AX774_g4959</name>
</gene>
<reference evidence="3" key="1">
    <citation type="submission" date="2017-01" db="EMBL/GenBank/DDBJ databases">
        <authorList>
            <person name="Wang Y."/>
            <person name="White M."/>
            <person name="Kvist S."/>
            <person name="Moncalvo J.-M."/>
        </authorList>
    </citation>
    <scope>NUCLEOTIDE SEQUENCE [LARGE SCALE GENOMIC DNA]</scope>
    <source>
        <strain evidence="3">COL-18-3</strain>
    </source>
</reference>
<dbReference type="SUPFAM" id="SSF53335">
    <property type="entry name" value="S-adenosyl-L-methionine-dependent methyltransferases"/>
    <property type="match status" value="1"/>
</dbReference>
<sequence>MDFLSLQSTNDSECEQEKEDDSIFESIVGTKYTVLADKGTFDAISLKPESNENSNIRDKRCEKDLKLTPEPAAEVEVEDGIEGTIKIETSARIAYINSVKKLLDPGGVFVITSCNWTQNELVNIFSNDFVAVDFIKHTNFTFGGQKGQCVSSVVFKHRQWAAENSI</sequence>
<dbReference type="Proteomes" id="UP000188320">
    <property type="component" value="Unassembled WGS sequence"/>
</dbReference>
<accession>A0A1R1PKR0</accession>